<dbReference type="InterPro" id="IPR003848">
    <property type="entry name" value="DUF218"/>
</dbReference>
<keyword evidence="3" id="KW-1185">Reference proteome</keyword>
<proteinExistence type="predicted"/>
<evidence type="ECO:0000313" key="3">
    <source>
        <dbReference type="Proteomes" id="UP000562984"/>
    </source>
</evidence>
<name>A0A849A993_9ACTN</name>
<dbReference type="GO" id="GO:0005886">
    <property type="term" value="C:plasma membrane"/>
    <property type="evidence" value="ECO:0007669"/>
    <property type="project" value="TreeGrafter"/>
</dbReference>
<dbReference type="CDD" id="cd06259">
    <property type="entry name" value="YdcF-like"/>
    <property type="match status" value="1"/>
</dbReference>
<protein>
    <submittedName>
        <fullName evidence="2">YdcF family protein</fullName>
    </submittedName>
</protein>
<reference evidence="2 3" key="1">
    <citation type="submission" date="2020-05" db="EMBL/GenBank/DDBJ databases">
        <title>Nakamurella sp. DB0629 isolated from air conditioner.</title>
        <authorList>
            <person name="Kim D.H."/>
            <person name="Kim D.-U."/>
        </authorList>
    </citation>
    <scope>NUCLEOTIDE SEQUENCE [LARGE SCALE GENOMIC DNA]</scope>
    <source>
        <strain evidence="2 3">DB0629</strain>
    </source>
</reference>
<gene>
    <name evidence="2" type="ORF">HKD39_17730</name>
</gene>
<dbReference type="AlphaFoldDB" id="A0A849A993"/>
<evidence type="ECO:0000313" key="2">
    <source>
        <dbReference type="EMBL" id="NNG37504.1"/>
    </source>
</evidence>
<evidence type="ECO:0000259" key="1">
    <source>
        <dbReference type="Pfam" id="PF02698"/>
    </source>
</evidence>
<accession>A0A849A993</accession>
<dbReference type="PANTHER" id="PTHR30336">
    <property type="entry name" value="INNER MEMBRANE PROTEIN, PROBABLE PERMEASE"/>
    <property type="match status" value="1"/>
</dbReference>
<dbReference type="PANTHER" id="PTHR30336:SF20">
    <property type="entry name" value="DUF218 DOMAIN-CONTAINING PROTEIN"/>
    <property type="match status" value="1"/>
</dbReference>
<dbReference type="EMBL" id="JABEND010000014">
    <property type="protein sequence ID" value="NNG37504.1"/>
    <property type="molecule type" value="Genomic_DNA"/>
</dbReference>
<feature type="domain" description="DUF218" evidence="1">
    <location>
        <begin position="25"/>
        <end position="169"/>
    </location>
</feature>
<organism evidence="2 3">
    <name type="scientific">Nakamurella aerolata</name>
    <dbReference type="NCBI Taxonomy" id="1656892"/>
    <lineage>
        <taxon>Bacteria</taxon>
        <taxon>Bacillati</taxon>
        <taxon>Actinomycetota</taxon>
        <taxon>Actinomycetes</taxon>
        <taxon>Nakamurellales</taxon>
        <taxon>Nakamurellaceae</taxon>
        <taxon>Nakamurella</taxon>
    </lineage>
</organism>
<dbReference type="Proteomes" id="UP000562984">
    <property type="component" value="Unassembled WGS sequence"/>
</dbReference>
<comment type="caution">
    <text evidence="2">The sequence shown here is derived from an EMBL/GenBank/DDBJ whole genome shotgun (WGS) entry which is preliminary data.</text>
</comment>
<sequence length="188" mass="19553">MVVIAAGLFTRMMITANRDERQPVQAIVVLGAAQYNGRPSPVYQARLDHAYELWQQRVAPLVVTVGGNQPGDRTTEGAAGRAYLAERGVPASDLLAVPTGGDTLASLRAAQPELAARSIGSVVLVSDPAHVYRAALMAGDLGLRVTTSPERDGPTASGAQTSYFARELAGSLFYLVTGGSSNAGGTVE</sequence>
<dbReference type="Pfam" id="PF02698">
    <property type="entry name" value="DUF218"/>
    <property type="match status" value="1"/>
</dbReference>
<dbReference type="InterPro" id="IPR051599">
    <property type="entry name" value="Cell_Envelope_Assoc"/>
</dbReference>